<dbReference type="OrthoDB" id="10260387at2759"/>
<dbReference type="Pfam" id="PF17291">
    <property type="entry name" value="M60-like_N"/>
    <property type="match status" value="1"/>
</dbReference>
<name>A0A8J4X3S6_CLAMG</name>
<reference evidence="2" key="1">
    <citation type="submission" date="2020-07" db="EMBL/GenBank/DDBJ databases">
        <title>Clarias magur genome sequencing, assembly and annotation.</title>
        <authorList>
            <person name="Kushwaha B."/>
            <person name="Kumar R."/>
            <person name="Das P."/>
            <person name="Joshi C.G."/>
            <person name="Kumar D."/>
            <person name="Nagpure N.S."/>
            <person name="Pandey M."/>
            <person name="Agarwal S."/>
            <person name="Srivastava S."/>
            <person name="Singh M."/>
            <person name="Sahoo L."/>
            <person name="Jayasankar P."/>
            <person name="Meher P.K."/>
            <person name="Koringa P.G."/>
            <person name="Iquebal M.A."/>
            <person name="Das S.P."/>
            <person name="Bit A."/>
            <person name="Patnaik S."/>
            <person name="Patel N."/>
            <person name="Shah T.M."/>
            <person name="Hinsu A."/>
            <person name="Jena J.K."/>
        </authorList>
    </citation>
    <scope>NUCLEOTIDE SEQUENCE</scope>
    <source>
        <strain evidence="2">CIFAMagur01</strain>
        <tissue evidence="2">Testis</tissue>
    </source>
</reference>
<accession>A0A8J4X3S6</accession>
<dbReference type="PROSITE" id="PS51723">
    <property type="entry name" value="PEPTIDASE_M60"/>
    <property type="match status" value="1"/>
</dbReference>
<dbReference type="GO" id="GO:0044325">
    <property type="term" value="F:transmembrane transporter binding"/>
    <property type="evidence" value="ECO:0007669"/>
    <property type="project" value="TreeGrafter"/>
</dbReference>
<protein>
    <submittedName>
        <fullName evidence="2">TRPM8 channel-associated factor</fullName>
    </submittedName>
</protein>
<dbReference type="InterPro" id="IPR042279">
    <property type="entry name" value="Pep_M60_3"/>
</dbReference>
<feature type="domain" description="Peptidase M60" evidence="1">
    <location>
        <begin position="1"/>
        <end position="264"/>
    </location>
</feature>
<dbReference type="InterPro" id="IPR051244">
    <property type="entry name" value="TCAF"/>
</dbReference>
<sequence length="264" mass="29968">LQIGCQTDYLGEADHLKCVPVVHMQCALDSDILQVWNLWGGLLYLIAPPKSKVNGLEVVVQTAIKTPYYKSGQTSVTDWVNDIRNAAAPWAELEFENIIITLHSDFIRKLDRPDEVTAVWDSIMKGVADLAAKPAKFSRKERFVADVQISHGSMHSGYPIMIHSTSVPELLNPKAALTQDIWRAVHELGHNQQCSPWEFPPHTTESTCNLWSVYVHEEVLGVNRAKAHPDMTPEKRKRRAENYVKGGRNLDNWRVWTALETYMQ</sequence>
<feature type="non-terminal residue" evidence="2">
    <location>
        <position position="1"/>
    </location>
</feature>
<dbReference type="InterPro" id="IPR035423">
    <property type="entry name" value="M60-like_N"/>
</dbReference>
<evidence type="ECO:0000313" key="2">
    <source>
        <dbReference type="EMBL" id="KAF5900571.1"/>
    </source>
</evidence>
<evidence type="ECO:0000259" key="1">
    <source>
        <dbReference type="PROSITE" id="PS51723"/>
    </source>
</evidence>
<gene>
    <name evidence="2" type="ORF">DAT39_009667</name>
</gene>
<dbReference type="InterPro" id="IPR031161">
    <property type="entry name" value="Peptidase_M60_dom"/>
</dbReference>
<comment type="caution">
    <text evidence="2">The sequence shown here is derived from an EMBL/GenBank/DDBJ whole genome shotgun (WGS) entry which is preliminary data.</text>
</comment>
<evidence type="ECO:0000313" key="3">
    <source>
        <dbReference type="Proteomes" id="UP000727407"/>
    </source>
</evidence>
<dbReference type="EMBL" id="QNUK01000132">
    <property type="protein sequence ID" value="KAF5900571.1"/>
    <property type="molecule type" value="Genomic_DNA"/>
</dbReference>
<dbReference type="Gene3D" id="3.40.390.80">
    <property type="entry name" value="Peptidase M60, enhancin-like domain 2"/>
    <property type="match status" value="1"/>
</dbReference>
<dbReference type="AlphaFoldDB" id="A0A8J4X3S6"/>
<keyword evidence="3" id="KW-1185">Reference proteome</keyword>
<dbReference type="GO" id="GO:0005886">
    <property type="term" value="C:plasma membrane"/>
    <property type="evidence" value="ECO:0007669"/>
    <property type="project" value="TreeGrafter"/>
</dbReference>
<feature type="non-terminal residue" evidence="2">
    <location>
        <position position="264"/>
    </location>
</feature>
<proteinExistence type="predicted"/>
<dbReference type="GO" id="GO:0090314">
    <property type="term" value="P:positive regulation of protein targeting to membrane"/>
    <property type="evidence" value="ECO:0007669"/>
    <property type="project" value="TreeGrafter"/>
</dbReference>
<dbReference type="Gene3D" id="1.10.390.30">
    <property type="entry name" value="Peptidase M60, enhancin-like domain 3"/>
    <property type="match status" value="1"/>
</dbReference>
<dbReference type="Proteomes" id="UP000727407">
    <property type="component" value="Unassembled WGS sequence"/>
</dbReference>
<dbReference type="PANTHER" id="PTHR15730">
    <property type="entry name" value="EXPERIMENTAL AUTOIMMUNE PROSTATITIS ANTIGEN 2-RELATED"/>
    <property type="match status" value="1"/>
</dbReference>
<dbReference type="SMART" id="SM01276">
    <property type="entry name" value="M60-like"/>
    <property type="match status" value="1"/>
</dbReference>
<organism evidence="2 3">
    <name type="scientific">Clarias magur</name>
    <name type="common">Asian catfish</name>
    <name type="synonym">Macropteronotus magur</name>
    <dbReference type="NCBI Taxonomy" id="1594786"/>
    <lineage>
        <taxon>Eukaryota</taxon>
        <taxon>Metazoa</taxon>
        <taxon>Chordata</taxon>
        <taxon>Craniata</taxon>
        <taxon>Vertebrata</taxon>
        <taxon>Euteleostomi</taxon>
        <taxon>Actinopterygii</taxon>
        <taxon>Neopterygii</taxon>
        <taxon>Teleostei</taxon>
        <taxon>Ostariophysi</taxon>
        <taxon>Siluriformes</taxon>
        <taxon>Clariidae</taxon>
        <taxon>Clarias</taxon>
    </lineage>
</organism>
<dbReference type="Pfam" id="PF13402">
    <property type="entry name" value="Peptidase_M60"/>
    <property type="match status" value="1"/>
</dbReference>
<dbReference type="FunFam" id="3.40.390.80:FF:000001">
    <property type="entry name" value="TRPM8 channel-associated factor 1"/>
    <property type="match status" value="1"/>
</dbReference>
<dbReference type="PANTHER" id="PTHR15730:SF5">
    <property type="entry name" value="SI:CH211-210B2.2-RELATED"/>
    <property type="match status" value="1"/>
</dbReference>